<evidence type="ECO:0000313" key="2">
    <source>
        <dbReference type="EMBL" id="VGO13817.1"/>
    </source>
</evidence>
<organism evidence="2 3">
    <name type="scientific">Pontiella desulfatans</name>
    <dbReference type="NCBI Taxonomy" id="2750659"/>
    <lineage>
        <taxon>Bacteria</taxon>
        <taxon>Pseudomonadati</taxon>
        <taxon>Kiritimatiellota</taxon>
        <taxon>Kiritimatiellia</taxon>
        <taxon>Kiritimatiellales</taxon>
        <taxon>Pontiellaceae</taxon>
        <taxon>Pontiella</taxon>
    </lineage>
</organism>
<dbReference type="Proteomes" id="UP000366872">
    <property type="component" value="Unassembled WGS sequence"/>
</dbReference>
<evidence type="ECO:0008006" key="4">
    <source>
        <dbReference type="Google" id="ProtNLM"/>
    </source>
</evidence>
<name>A0A6C2U1Q8_PONDE</name>
<accession>A0A6C2U1Q8</accession>
<evidence type="ECO:0000256" key="1">
    <source>
        <dbReference type="SAM" id="SignalP"/>
    </source>
</evidence>
<keyword evidence="3" id="KW-1185">Reference proteome</keyword>
<reference evidence="2 3" key="1">
    <citation type="submission" date="2019-04" db="EMBL/GenBank/DDBJ databases">
        <authorList>
            <person name="Van Vliet M D."/>
        </authorList>
    </citation>
    <scope>NUCLEOTIDE SEQUENCE [LARGE SCALE GENOMIC DNA]</scope>
    <source>
        <strain evidence="2 3">F1</strain>
    </source>
</reference>
<dbReference type="AlphaFoldDB" id="A0A6C2U1Q8"/>
<dbReference type="EMBL" id="CAAHFG010000001">
    <property type="protein sequence ID" value="VGO13817.1"/>
    <property type="molecule type" value="Genomic_DNA"/>
</dbReference>
<keyword evidence="1" id="KW-0732">Signal</keyword>
<protein>
    <recommendedName>
        <fullName evidence="4">DUF3261 domain-containing protein</fullName>
    </recommendedName>
</protein>
<gene>
    <name evidence="2" type="ORF">PDESU_02374</name>
</gene>
<proteinExistence type="predicted"/>
<evidence type="ECO:0000313" key="3">
    <source>
        <dbReference type="Proteomes" id="UP000366872"/>
    </source>
</evidence>
<dbReference type="RefSeq" id="WP_136079359.1">
    <property type="nucleotide sequence ID" value="NZ_CAAHFG010000001.1"/>
</dbReference>
<feature type="chain" id="PRO_5025649339" description="DUF3261 domain-containing protein" evidence="1">
    <location>
        <begin position="26"/>
        <end position="157"/>
    </location>
</feature>
<sequence length="157" mass="17318">MTQLKSSFSIICAMLAAGMLNGCVAPDDPGPPVVDAAESMTFLEAGLRPEVLLFPDYMLMEDFELSQHGRIPETRLIGAGMRTKLGLRLVRNRFSDELLAQGWTVDKVEIGKQSFRLMAKNKGAEVEIRAVQGTGPTQVFLLYLPEPKPVFNPTIDH</sequence>
<feature type="signal peptide" evidence="1">
    <location>
        <begin position="1"/>
        <end position="25"/>
    </location>
</feature>